<organism evidence="2 3">
    <name type="scientific">Palleronia abyssalis</name>
    <dbReference type="NCBI Taxonomy" id="1501240"/>
    <lineage>
        <taxon>Bacteria</taxon>
        <taxon>Pseudomonadati</taxon>
        <taxon>Pseudomonadota</taxon>
        <taxon>Alphaproteobacteria</taxon>
        <taxon>Rhodobacterales</taxon>
        <taxon>Roseobacteraceae</taxon>
        <taxon>Palleronia</taxon>
    </lineage>
</organism>
<name>A0A2R8BRE2_9RHOB</name>
<sequence length="173" mass="19561">MLKAHEAAFDAALPWVAEARRFAVEGLAIDRPHPGPHQPVFRWVYGLNRVTPLRLPWCGLFVAHCLRRSFGEIPLPRGHARARPWMGWADPSEPQIGAVMVFWHYHPRLPFGHVAFYVAEDDTAFHVLGGNQLNKVCIMRYPKVRLLDCRWPGGPVPTGQRIFAPPGHAHPFG</sequence>
<reference evidence="2 3" key="1">
    <citation type="submission" date="2018-03" db="EMBL/GenBank/DDBJ databases">
        <authorList>
            <person name="Keele B.F."/>
        </authorList>
    </citation>
    <scope>NUCLEOTIDE SEQUENCE [LARGE SCALE GENOMIC DNA]</scope>
    <source>
        <strain evidence="2 3">CECT 8504</strain>
    </source>
</reference>
<dbReference type="Proteomes" id="UP000244912">
    <property type="component" value="Unassembled WGS sequence"/>
</dbReference>
<accession>A0A2R8BRE2</accession>
<gene>
    <name evidence="2" type="ORF">PAA8504_00541</name>
</gene>
<dbReference type="RefSeq" id="WP_108892591.1">
    <property type="nucleotide sequence ID" value="NZ_ONZF01000001.1"/>
</dbReference>
<feature type="domain" description="Peptidase C51" evidence="1">
    <location>
        <begin position="54"/>
        <end position="131"/>
    </location>
</feature>
<evidence type="ECO:0000313" key="2">
    <source>
        <dbReference type="EMBL" id="SPJ22743.1"/>
    </source>
</evidence>
<dbReference type="OrthoDB" id="5395100at2"/>
<dbReference type="InterPro" id="IPR007921">
    <property type="entry name" value="CHAP_dom"/>
</dbReference>
<dbReference type="EMBL" id="ONZF01000001">
    <property type="protein sequence ID" value="SPJ22743.1"/>
    <property type="molecule type" value="Genomic_DNA"/>
</dbReference>
<dbReference type="Pfam" id="PF05257">
    <property type="entry name" value="CHAP"/>
    <property type="match status" value="1"/>
</dbReference>
<evidence type="ECO:0000259" key="1">
    <source>
        <dbReference type="Pfam" id="PF05257"/>
    </source>
</evidence>
<protein>
    <recommendedName>
        <fullName evidence="1">Peptidase C51 domain-containing protein</fullName>
    </recommendedName>
</protein>
<keyword evidence="3" id="KW-1185">Reference proteome</keyword>
<dbReference type="AlphaFoldDB" id="A0A2R8BRE2"/>
<proteinExistence type="predicted"/>
<evidence type="ECO:0000313" key="3">
    <source>
        <dbReference type="Proteomes" id="UP000244912"/>
    </source>
</evidence>